<dbReference type="Pfam" id="PF10135">
    <property type="entry name" value="Rod-binding"/>
    <property type="match status" value="1"/>
</dbReference>
<sequence>MKNYGIYYQNLNELINLSKKDPKIALKKACSEFESLLWYEILKGLDNTIIKSNFFPETLERKIFQDYLYQEIARSISGRPGGLGDYLYKNLIKSSYFKYKINNADNR</sequence>
<evidence type="ECO:0000313" key="2">
    <source>
        <dbReference type="EMBL" id="HGU16076.1"/>
    </source>
</evidence>
<comment type="caution">
    <text evidence="2">The sequence shown here is derived from an EMBL/GenBank/DDBJ whole genome shotgun (WGS) entry which is preliminary data.</text>
</comment>
<dbReference type="InterPro" id="IPR019301">
    <property type="entry name" value="Flagellar_prot_FlgJ_N"/>
</dbReference>
<feature type="domain" description="Flagellar protein FlgJ N-terminal" evidence="1">
    <location>
        <begin position="50"/>
        <end position="89"/>
    </location>
</feature>
<dbReference type="AlphaFoldDB" id="A0A7V4N4H6"/>
<name>A0A7V4N4H6_9BACT</name>
<evidence type="ECO:0000259" key="1">
    <source>
        <dbReference type="Pfam" id="PF10135"/>
    </source>
</evidence>
<dbReference type="EMBL" id="DTEI01000096">
    <property type="protein sequence ID" value="HGU16076.1"/>
    <property type="molecule type" value="Genomic_DNA"/>
</dbReference>
<organism evidence="2">
    <name type="scientific">Thermodesulfobacterium geofontis</name>
    <dbReference type="NCBI Taxonomy" id="1295609"/>
    <lineage>
        <taxon>Bacteria</taxon>
        <taxon>Pseudomonadati</taxon>
        <taxon>Thermodesulfobacteriota</taxon>
        <taxon>Thermodesulfobacteria</taxon>
        <taxon>Thermodesulfobacteriales</taxon>
        <taxon>Thermodesulfobacteriaceae</taxon>
        <taxon>Thermodesulfobacterium</taxon>
    </lineage>
</organism>
<reference evidence="2" key="1">
    <citation type="journal article" date="2020" name="mSystems">
        <title>Genome- and Community-Level Interaction Insights into Carbon Utilization and Element Cycling Functions of Hydrothermarchaeota in Hydrothermal Sediment.</title>
        <authorList>
            <person name="Zhou Z."/>
            <person name="Liu Y."/>
            <person name="Xu W."/>
            <person name="Pan J."/>
            <person name="Luo Z.H."/>
            <person name="Li M."/>
        </authorList>
    </citation>
    <scope>NUCLEOTIDE SEQUENCE [LARGE SCALE GENOMIC DNA]</scope>
    <source>
        <strain evidence="2">SpSt-711</strain>
    </source>
</reference>
<protein>
    <recommendedName>
        <fullName evidence="1">Flagellar protein FlgJ N-terminal domain-containing protein</fullName>
    </recommendedName>
</protein>
<gene>
    <name evidence="2" type="ORF">ENU91_05440</name>
</gene>
<proteinExistence type="predicted"/>
<accession>A0A7V4N4H6</accession>